<dbReference type="EC" id="2.7.11.32" evidence="5"/>
<dbReference type="EC" id="2.7.4.27" evidence="5"/>
<dbReference type="Pfam" id="PF03618">
    <property type="entry name" value="Kinase-PPPase"/>
    <property type="match status" value="1"/>
</dbReference>
<dbReference type="Proteomes" id="UP001165069">
    <property type="component" value="Unassembled WGS sequence"/>
</dbReference>
<dbReference type="PANTHER" id="PTHR31756">
    <property type="entry name" value="PYRUVATE, PHOSPHATE DIKINASE REGULATORY PROTEIN 1, CHLOROPLASTIC"/>
    <property type="match status" value="1"/>
</dbReference>
<comment type="caution">
    <text evidence="6">The sequence shown here is derived from an EMBL/GenBank/DDBJ whole genome shotgun (WGS) entry which is preliminary data.</text>
</comment>
<dbReference type="HAMAP" id="MF_00921">
    <property type="entry name" value="PDRP"/>
    <property type="match status" value="1"/>
</dbReference>
<dbReference type="PANTHER" id="PTHR31756:SF3">
    <property type="entry name" value="PYRUVATE, PHOSPHATE DIKINASE REGULATORY PROTEIN 1, CHLOROPLASTIC"/>
    <property type="match status" value="1"/>
</dbReference>
<name>A0ABQ5QAC7_9BACT</name>
<protein>
    <recommendedName>
        <fullName evidence="5">Putative pyruvate, phosphate dikinase regulatory protein</fullName>
        <shortName evidence="5">PPDK regulatory protein</shortName>
        <ecNumber evidence="5">2.7.11.32</ecNumber>
        <ecNumber evidence="5">2.7.4.27</ecNumber>
    </recommendedName>
</protein>
<comment type="catalytic activity">
    <reaction evidence="5">
        <text>N(tele)-phospho-L-histidyl/O-phospho-L-threonyl-[pyruvate, phosphate dikinase] + phosphate + H(+) = N(tele)-phospho-L-histidyl/L-threonyl-[pyruvate, phosphate dikinase] + diphosphate</text>
        <dbReference type="Rhea" id="RHEA:43696"/>
        <dbReference type="Rhea" id="RHEA-COMP:10650"/>
        <dbReference type="Rhea" id="RHEA-COMP:10651"/>
        <dbReference type="ChEBI" id="CHEBI:15378"/>
        <dbReference type="ChEBI" id="CHEBI:30013"/>
        <dbReference type="ChEBI" id="CHEBI:33019"/>
        <dbReference type="ChEBI" id="CHEBI:43474"/>
        <dbReference type="ChEBI" id="CHEBI:61977"/>
        <dbReference type="ChEBI" id="CHEBI:83586"/>
        <dbReference type="EC" id="2.7.4.27"/>
    </reaction>
</comment>
<comment type="catalytic activity">
    <reaction evidence="5">
        <text>N(tele)-phospho-L-histidyl/L-threonyl-[pyruvate, phosphate dikinase] + ADP = N(tele)-phospho-L-histidyl/O-phospho-L-threonyl-[pyruvate, phosphate dikinase] + AMP + H(+)</text>
        <dbReference type="Rhea" id="RHEA:43692"/>
        <dbReference type="Rhea" id="RHEA-COMP:10650"/>
        <dbReference type="Rhea" id="RHEA-COMP:10651"/>
        <dbReference type="ChEBI" id="CHEBI:15378"/>
        <dbReference type="ChEBI" id="CHEBI:30013"/>
        <dbReference type="ChEBI" id="CHEBI:61977"/>
        <dbReference type="ChEBI" id="CHEBI:83586"/>
        <dbReference type="ChEBI" id="CHEBI:456215"/>
        <dbReference type="ChEBI" id="CHEBI:456216"/>
        <dbReference type="EC" id="2.7.11.32"/>
    </reaction>
</comment>
<proteinExistence type="inferred from homology"/>
<evidence type="ECO:0000256" key="5">
    <source>
        <dbReference type="HAMAP-Rule" id="MF_00921"/>
    </source>
</evidence>
<accession>A0ABQ5QAC7</accession>
<keyword evidence="2 5" id="KW-0808">Transferase</keyword>
<dbReference type="InterPro" id="IPR005177">
    <property type="entry name" value="Kinase-pyrophosphorylase"/>
</dbReference>
<gene>
    <name evidence="6" type="ORF">GETHLI_01690</name>
</gene>
<evidence type="ECO:0000256" key="4">
    <source>
        <dbReference type="ARBA" id="ARBA00022777"/>
    </source>
</evidence>
<feature type="binding site" evidence="5">
    <location>
        <begin position="151"/>
        <end position="158"/>
    </location>
    <ligand>
        <name>ADP</name>
        <dbReference type="ChEBI" id="CHEBI:456216"/>
    </ligand>
</feature>
<comment type="similarity">
    <text evidence="5">Belongs to the pyruvate, phosphate/water dikinase regulatory protein family. PDRP subfamily.</text>
</comment>
<evidence type="ECO:0000256" key="1">
    <source>
        <dbReference type="ARBA" id="ARBA00022527"/>
    </source>
</evidence>
<evidence type="ECO:0000256" key="2">
    <source>
        <dbReference type="ARBA" id="ARBA00022679"/>
    </source>
</evidence>
<dbReference type="InterPro" id="IPR026565">
    <property type="entry name" value="PPDK_reg"/>
</dbReference>
<dbReference type="RefSeq" id="WP_285569035.1">
    <property type="nucleotide sequence ID" value="NZ_BSDE01000001.1"/>
</dbReference>
<comment type="function">
    <text evidence="5">Bifunctional serine/threonine kinase and phosphorylase involved in the regulation of the pyruvate, phosphate dikinase (PPDK) by catalyzing its phosphorylation/dephosphorylation.</text>
</comment>
<dbReference type="EMBL" id="BSDE01000001">
    <property type="protein sequence ID" value="GLH71667.1"/>
    <property type="molecule type" value="Genomic_DNA"/>
</dbReference>
<sequence length="275" mass="30826">MDRQPIYIVSGGSGETAHRMVQAALTQFAKGESSALVRRFQNVRSQEDLDRVLSAASEKRAVIIHTTVSREMRDYLDRRCSELRLTQVDLFGNLLDTLALYLRERPEELPGSFHAVGDKYFRRIEAIEFALKYDDGIDMGGLPESDIVLVGISRTSKTPLSMYLAMEGYKVMNVPLVPGVPLPPELETIPQGRIVGLTIQADRLQEIRAYRLKRLGASGSADTYSDMGHILEELSYADGVFKQHRRWPVLDVTGRSIEETAGLVLDRVFGKERAV</sequence>
<keyword evidence="3 5" id="KW-0547">Nucleotide-binding</keyword>
<evidence type="ECO:0000313" key="6">
    <source>
        <dbReference type="EMBL" id="GLH71667.1"/>
    </source>
</evidence>
<organism evidence="6 7">
    <name type="scientific">Geothrix limicola</name>
    <dbReference type="NCBI Taxonomy" id="2927978"/>
    <lineage>
        <taxon>Bacteria</taxon>
        <taxon>Pseudomonadati</taxon>
        <taxon>Acidobacteriota</taxon>
        <taxon>Holophagae</taxon>
        <taxon>Holophagales</taxon>
        <taxon>Holophagaceae</taxon>
        <taxon>Geothrix</taxon>
    </lineage>
</organism>
<reference evidence="6 7" key="1">
    <citation type="journal article" date="2023" name="Antonie Van Leeuwenhoek">
        <title>Mesoterricola silvestris gen. nov., sp. nov., Mesoterricola sediminis sp. nov., Geothrix oryzae sp. nov., Geothrix edaphica sp. nov., Geothrix rubra sp. nov., and Geothrix limicola sp. nov., six novel members of Acidobacteriota isolated from soils.</title>
        <authorList>
            <person name="Itoh H."/>
            <person name="Sugisawa Y."/>
            <person name="Mise K."/>
            <person name="Xu Z."/>
            <person name="Kuniyasu M."/>
            <person name="Ushijima N."/>
            <person name="Kawano K."/>
            <person name="Kobayashi E."/>
            <person name="Shiratori Y."/>
            <person name="Masuda Y."/>
            <person name="Senoo K."/>
        </authorList>
    </citation>
    <scope>NUCLEOTIDE SEQUENCE [LARGE SCALE GENOMIC DNA]</scope>
    <source>
        <strain evidence="6 7">Red804</strain>
    </source>
</reference>
<keyword evidence="7" id="KW-1185">Reference proteome</keyword>
<evidence type="ECO:0000313" key="7">
    <source>
        <dbReference type="Proteomes" id="UP001165069"/>
    </source>
</evidence>
<evidence type="ECO:0000256" key="3">
    <source>
        <dbReference type="ARBA" id="ARBA00022741"/>
    </source>
</evidence>
<keyword evidence="1 5" id="KW-0723">Serine/threonine-protein kinase</keyword>
<keyword evidence="4 5" id="KW-0418">Kinase</keyword>
<dbReference type="NCBIfam" id="NF003742">
    <property type="entry name" value="PRK05339.1"/>
    <property type="match status" value="1"/>
</dbReference>